<gene>
    <name evidence="1" type="ORF">QI30_11850</name>
</gene>
<comment type="caution">
    <text evidence="1">The sequence shown here is derived from an EMBL/GenBank/DDBJ whole genome shotgun (WGS) entry which is preliminary data.</text>
</comment>
<dbReference type="EMBL" id="JTFC01000031">
    <property type="protein sequence ID" value="RUS55608.1"/>
    <property type="molecule type" value="Genomic_DNA"/>
</dbReference>
<keyword evidence="2" id="KW-1185">Reference proteome</keyword>
<dbReference type="OrthoDB" id="2455155at2"/>
<protein>
    <recommendedName>
        <fullName evidence="3">SH3b domain-containing protein</fullName>
    </recommendedName>
</protein>
<accession>A0A433RTZ7</accession>
<dbReference type="RefSeq" id="WP_126990911.1">
    <property type="nucleotide sequence ID" value="NZ_JTFC01000031.1"/>
</dbReference>
<evidence type="ECO:0008006" key="3">
    <source>
        <dbReference type="Google" id="ProtNLM"/>
    </source>
</evidence>
<proteinExistence type="predicted"/>
<reference evidence="1 2" key="1">
    <citation type="submission" date="2014-11" db="EMBL/GenBank/DDBJ databases">
        <title>Genome sequence and analysis of novel Kurthia sp.</title>
        <authorList>
            <person name="Lawson J.N."/>
            <person name="Gonzalez J.E."/>
            <person name="Rinauldi L."/>
            <person name="Xuan Z."/>
            <person name="Firman A."/>
            <person name="Shaddox L."/>
            <person name="Trudeau A."/>
            <person name="Shah S."/>
            <person name="Reiman D."/>
        </authorList>
    </citation>
    <scope>NUCLEOTIDE SEQUENCE [LARGE SCALE GENOMIC DNA]</scope>
    <source>
        <strain evidence="1 2">3B1D</strain>
    </source>
</reference>
<dbReference type="AlphaFoldDB" id="A0A433RTZ7"/>
<name>A0A433RTZ7_9BACL</name>
<sequence>MKRLITSSLAATILMASLPVQVEAREIVRSTTKKVTIMYKHAGKVELRTIEAGEIVLIRKRGKVWTKIEYRNKFGYVATKDLTFPQTNKEKEQKLAKQGEALKKQTAVYNRVVEKGDISRLIGQEDLKYRLALAKFEGQIKTVNPGKAATKRLTTAYVNPGKRAMKRVQHELTAWQMLETAEAQVRALEYDEAEATYKRAQAELKAGKALRKKMNYPALPKKFQKKIDKRAAVIKKRFTSSTFNDLLAEGHVHWMSDFQFESITTASPYIDSNDNKQTTGFVLQQDAKRAAVMVSLHLPDNNVFNKHVVFKKMRYTLSRSQAMNDSLLEAPVTMTLRGDKQLRETTTIEPLNEPIEKEAVVADDSAIFFEFENVPKGMAVTNIVFYR</sequence>
<dbReference type="Proteomes" id="UP000288623">
    <property type="component" value="Unassembled WGS sequence"/>
</dbReference>
<evidence type="ECO:0000313" key="2">
    <source>
        <dbReference type="Proteomes" id="UP000288623"/>
    </source>
</evidence>
<organism evidence="1 2">
    <name type="scientific">Candidatus Kurthia intestinigallinarum</name>
    <dbReference type="NCBI Taxonomy" id="1562256"/>
    <lineage>
        <taxon>Bacteria</taxon>
        <taxon>Bacillati</taxon>
        <taxon>Bacillota</taxon>
        <taxon>Bacilli</taxon>
        <taxon>Bacillales</taxon>
        <taxon>Caryophanaceae</taxon>
        <taxon>Kurthia</taxon>
    </lineage>
</organism>
<evidence type="ECO:0000313" key="1">
    <source>
        <dbReference type="EMBL" id="RUS55608.1"/>
    </source>
</evidence>